<protein>
    <submittedName>
        <fullName evidence="7">TRAP transporter substrate-binding protein</fullName>
    </submittedName>
</protein>
<dbReference type="PANTHER" id="PTHR33376:SF7">
    <property type="entry name" value="C4-DICARBOXYLATE-BINDING PROTEIN DCTB"/>
    <property type="match status" value="1"/>
</dbReference>
<dbReference type="GO" id="GO:0055085">
    <property type="term" value="P:transmembrane transport"/>
    <property type="evidence" value="ECO:0007669"/>
    <property type="project" value="InterPro"/>
</dbReference>
<evidence type="ECO:0000256" key="5">
    <source>
        <dbReference type="ARBA" id="ARBA00022764"/>
    </source>
</evidence>
<evidence type="ECO:0000256" key="6">
    <source>
        <dbReference type="SAM" id="SignalP"/>
    </source>
</evidence>
<dbReference type="AlphaFoldDB" id="A0A6B3RKY6"/>
<sequence>MNAFKTLIAGAASTFVLAGSASAETYNMTLAHVLSDQSPYQVILNHFSELMEERSGGRITVEIQCCAQAGNETRAIQSIRTGILTGGFIGGSTLETVVPAYRVLSLPYLFDNKAQAYEILQSDMGREMMDLLGDYDMYGLGFGSSYERSVASRNPVRIETVDDLAGVKIRVLPTPGFVEAYNAFGTQPTPMAYGELFMALQNNVVDALEISPDALVADKFHETVNSYTLLTVHQSTTVFLLSKSFWDSLPDDLKEIVQTAATESIAVGIAAHDKLAADGIETARAAGVEIIEPDLAPFMEKAKTSWDIILKDQPEAQEYLARIQAALGR</sequence>
<dbReference type="InterPro" id="IPR038404">
    <property type="entry name" value="TRAP_DctP_sf"/>
</dbReference>
<dbReference type="CDD" id="cd13603">
    <property type="entry name" value="PBP2_TRAP_Siap_TeaA_like"/>
    <property type="match status" value="1"/>
</dbReference>
<reference evidence="7 8" key="1">
    <citation type="submission" date="2020-02" db="EMBL/GenBank/DDBJ databases">
        <title>Rhodobacter algicola sp. nov., isolated from microalga culture.</title>
        <authorList>
            <person name="Park C.-Y."/>
        </authorList>
    </citation>
    <scope>NUCLEOTIDE SEQUENCE [LARGE SCALE GENOMIC DNA]</scope>
    <source>
        <strain evidence="7 8">ETT8</strain>
    </source>
</reference>
<accession>A0A6B3RKY6</accession>
<dbReference type="InterPro" id="IPR018389">
    <property type="entry name" value="DctP_fam"/>
</dbReference>
<feature type="signal peptide" evidence="6">
    <location>
        <begin position="1"/>
        <end position="23"/>
    </location>
</feature>
<evidence type="ECO:0000256" key="2">
    <source>
        <dbReference type="ARBA" id="ARBA00009023"/>
    </source>
</evidence>
<keyword evidence="3" id="KW-0813">Transport</keyword>
<proteinExistence type="inferred from homology"/>
<evidence type="ECO:0000256" key="1">
    <source>
        <dbReference type="ARBA" id="ARBA00004418"/>
    </source>
</evidence>
<keyword evidence="5" id="KW-0574">Periplasm</keyword>
<dbReference type="GO" id="GO:0042597">
    <property type="term" value="C:periplasmic space"/>
    <property type="evidence" value="ECO:0007669"/>
    <property type="project" value="UniProtKB-SubCell"/>
</dbReference>
<dbReference type="EMBL" id="JAAIKE010000003">
    <property type="protein sequence ID" value="NEX46704.1"/>
    <property type="molecule type" value="Genomic_DNA"/>
</dbReference>
<name>A0A6B3RKY6_9RHOB</name>
<dbReference type="PANTHER" id="PTHR33376">
    <property type="match status" value="1"/>
</dbReference>
<keyword evidence="8" id="KW-1185">Reference proteome</keyword>
<keyword evidence="4 6" id="KW-0732">Signal</keyword>
<evidence type="ECO:0000256" key="3">
    <source>
        <dbReference type="ARBA" id="ARBA00022448"/>
    </source>
</evidence>
<dbReference type="Gene3D" id="3.40.190.170">
    <property type="entry name" value="Bacterial extracellular solute-binding protein, family 7"/>
    <property type="match status" value="1"/>
</dbReference>
<dbReference type="Pfam" id="PF03480">
    <property type="entry name" value="DctP"/>
    <property type="match status" value="1"/>
</dbReference>
<feature type="chain" id="PRO_5025692957" evidence="6">
    <location>
        <begin position="24"/>
        <end position="329"/>
    </location>
</feature>
<dbReference type="RefSeq" id="WP_164611667.1">
    <property type="nucleotide sequence ID" value="NZ_JAAIKE010000003.1"/>
</dbReference>
<evidence type="ECO:0000313" key="8">
    <source>
        <dbReference type="Proteomes" id="UP000481421"/>
    </source>
</evidence>
<evidence type="ECO:0000313" key="7">
    <source>
        <dbReference type="EMBL" id="NEX46704.1"/>
    </source>
</evidence>
<gene>
    <name evidence="7" type="ORF">G3572_10840</name>
</gene>
<evidence type="ECO:0000256" key="4">
    <source>
        <dbReference type="ARBA" id="ARBA00022729"/>
    </source>
</evidence>
<comment type="caution">
    <text evidence="7">The sequence shown here is derived from an EMBL/GenBank/DDBJ whole genome shotgun (WGS) entry which is preliminary data.</text>
</comment>
<comment type="similarity">
    <text evidence="2">Belongs to the bacterial solute-binding protein 7 family.</text>
</comment>
<dbReference type="Proteomes" id="UP000481421">
    <property type="component" value="Unassembled WGS sequence"/>
</dbReference>
<comment type="subcellular location">
    <subcellularLocation>
        <location evidence="1">Periplasm</location>
    </subcellularLocation>
</comment>
<organism evidence="7 8">
    <name type="scientific">Pseudotabrizicola algicola</name>
    <dbReference type="NCBI Taxonomy" id="2709381"/>
    <lineage>
        <taxon>Bacteria</taxon>
        <taxon>Pseudomonadati</taxon>
        <taxon>Pseudomonadota</taxon>
        <taxon>Alphaproteobacteria</taxon>
        <taxon>Rhodobacterales</taxon>
        <taxon>Paracoccaceae</taxon>
        <taxon>Pseudotabrizicola</taxon>
    </lineage>
</organism>
<dbReference type="NCBIfam" id="NF037995">
    <property type="entry name" value="TRAP_S1"/>
    <property type="match status" value="1"/>
</dbReference>